<dbReference type="AlphaFoldDB" id="A0A919BHL7"/>
<proteinExistence type="predicted"/>
<dbReference type="Pfam" id="PF10262">
    <property type="entry name" value="Rdx"/>
    <property type="match status" value="1"/>
</dbReference>
<evidence type="ECO:0000256" key="1">
    <source>
        <dbReference type="ARBA" id="ARBA00023284"/>
    </source>
</evidence>
<dbReference type="InterPro" id="IPR036249">
    <property type="entry name" value="Thioredoxin-like_sf"/>
</dbReference>
<name>A0A919BHL7_9GAMM</name>
<dbReference type="SUPFAM" id="SSF52833">
    <property type="entry name" value="Thioredoxin-like"/>
    <property type="match status" value="1"/>
</dbReference>
<dbReference type="NCBIfam" id="TIGR02174">
    <property type="entry name" value="CXXU_selWTH"/>
    <property type="match status" value="1"/>
</dbReference>
<dbReference type="Gene3D" id="3.40.30.10">
    <property type="entry name" value="Glutaredoxin"/>
    <property type="match status" value="1"/>
</dbReference>
<sequence>MIVIAALVIDLVSAAKTTSKNQHALIYNGVFPNSLLITMNKISITYCAQCRWLLRSTWMAQEILTTFDGEIDELTLIPSTGGIFQIQANNTLIWCRKEMGGFPEITELKQRVRDVIAPEMSLGCIDRKVKKS</sequence>
<reference evidence="2" key="1">
    <citation type="journal article" date="2014" name="Int. J. Syst. Evol. Microbiol.">
        <title>Complete genome sequence of Corynebacterium casei LMG S-19264T (=DSM 44701T), isolated from a smear-ripened cheese.</title>
        <authorList>
            <consortium name="US DOE Joint Genome Institute (JGI-PGF)"/>
            <person name="Walter F."/>
            <person name="Albersmeier A."/>
            <person name="Kalinowski J."/>
            <person name="Ruckert C."/>
        </authorList>
    </citation>
    <scope>NUCLEOTIDE SEQUENCE</scope>
    <source>
        <strain evidence="2">KCTC 42731</strain>
    </source>
</reference>
<dbReference type="InterPro" id="IPR011893">
    <property type="entry name" value="Selenoprotein_Rdx-typ"/>
</dbReference>
<evidence type="ECO:0000313" key="3">
    <source>
        <dbReference type="Proteomes" id="UP000623842"/>
    </source>
</evidence>
<dbReference type="Proteomes" id="UP000623842">
    <property type="component" value="Unassembled WGS sequence"/>
</dbReference>
<reference evidence="2" key="2">
    <citation type="submission" date="2020-09" db="EMBL/GenBank/DDBJ databases">
        <authorList>
            <person name="Sun Q."/>
            <person name="Kim S."/>
        </authorList>
    </citation>
    <scope>NUCLEOTIDE SEQUENCE</scope>
    <source>
        <strain evidence="2">KCTC 42731</strain>
    </source>
</reference>
<dbReference type="EMBL" id="BNCK01000004">
    <property type="protein sequence ID" value="GHF91893.1"/>
    <property type="molecule type" value="Genomic_DNA"/>
</dbReference>
<dbReference type="PANTHER" id="PTHR36417">
    <property type="entry name" value="SELENOPROTEIN DOMAIN PROTEIN (AFU_ORTHOLOGUE AFUA_1G05220)"/>
    <property type="match status" value="1"/>
</dbReference>
<comment type="caution">
    <text evidence="2">The sequence shown here is derived from an EMBL/GenBank/DDBJ whole genome shotgun (WGS) entry which is preliminary data.</text>
</comment>
<organism evidence="2 3">
    <name type="scientific">Thalassotalea marina</name>
    <dbReference type="NCBI Taxonomy" id="1673741"/>
    <lineage>
        <taxon>Bacteria</taxon>
        <taxon>Pseudomonadati</taxon>
        <taxon>Pseudomonadota</taxon>
        <taxon>Gammaproteobacteria</taxon>
        <taxon>Alteromonadales</taxon>
        <taxon>Colwelliaceae</taxon>
        <taxon>Thalassotalea</taxon>
    </lineage>
</organism>
<evidence type="ECO:0000313" key="2">
    <source>
        <dbReference type="EMBL" id="GHF91893.1"/>
    </source>
</evidence>
<keyword evidence="3" id="KW-1185">Reference proteome</keyword>
<dbReference type="PANTHER" id="PTHR36417:SF2">
    <property type="entry name" value="SELENOPROTEIN DOMAIN PROTEIN (AFU_ORTHOLOGUE AFUA_1G05220)"/>
    <property type="match status" value="1"/>
</dbReference>
<accession>A0A919BHL7</accession>
<keyword evidence="1" id="KW-0676">Redox-active center</keyword>
<evidence type="ECO:0008006" key="4">
    <source>
        <dbReference type="Google" id="ProtNLM"/>
    </source>
</evidence>
<protein>
    <recommendedName>
        <fullName evidence="4">SelT/SelW/SelH family protein</fullName>
    </recommendedName>
</protein>
<gene>
    <name evidence="2" type="ORF">GCM10017161_19790</name>
</gene>